<feature type="domain" description="C2H2-type" evidence="3">
    <location>
        <begin position="467"/>
        <end position="489"/>
    </location>
</feature>
<dbReference type="AlphaFoldDB" id="A0ABD1NM19"/>
<dbReference type="PROSITE" id="PS00028">
    <property type="entry name" value="ZINC_FINGER_C2H2_1"/>
    <property type="match status" value="3"/>
</dbReference>
<dbReference type="SUPFAM" id="SSF57667">
    <property type="entry name" value="beta-beta-alpha zinc fingers"/>
    <property type="match status" value="2"/>
</dbReference>
<organism evidence="4 5">
    <name type="scientific">Flemingia macrophylla</name>
    <dbReference type="NCBI Taxonomy" id="520843"/>
    <lineage>
        <taxon>Eukaryota</taxon>
        <taxon>Viridiplantae</taxon>
        <taxon>Streptophyta</taxon>
        <taxon>Embryophyta</taxon>
        <taxon>Tracheophyta</taxon>
        <taxon>Spermatophyta</taxon>
        <taxon>Magnoliopsida</taxon>
        <taxon>eudicotyledons</taxon>
        <taxon>Gunneridae</taxon>
        <taxon>Pentapetalae</taxon>
        <taxon>rosids</taxon>
        <taxon>fabids</taxon>
        <taxon>Fabales</taxon>
        <taxon>Fabaceae</taxon>
        <taxon>Papilionoideae</taxon>
        <taxon>50 kb inversion clade</taxon>
        <taxon>NPAAA clade</taxon>
        <taxon>indigoferoid/millettioid clade</taxon>
        <taxon>Phaseoleae</taxon>
        <taxon>Flemingia</taxon>
    </lineage>
</organism>
<evidence type="ECO:0000313" key="4">
    <source>
        <dbReference type="EMBL" id="KAL2349174.1"/>
    </source>
</evidence>
<feature type="compositionally biased region" description="Acidic residues" evidence="2">
    <location>
        <begin position="426"/>
        <end position="435"/>
    </location>
</feature>
<dbReference type="GO" id="GO:0008270">
    <property type="term" value="F:zinc ion binding"/>
    <property type="evidence" value="ECO:0007669"/>
    <property type="project" value="UniProtKB-KW"/>
</dbReference>
<feature type="domain" description="C2H2-type" evidence="3">
    <location>
        <begin position="11"/>
        <end position="38"/>
    </location>
</feature>
<feature type="region of interest" description="Disordered" evidence="2">
    <location>
        <begin position="38"/>
        <end position="87"/>
    </location>
</feature>
<dbReference type="EMBL" id="JBGMDY010000001">
    <property type="protein sequence ID" value="KAL2349174.1"/>
    <property type="molecule type" value="Genomic_DNA"/>
</dbReference>
<dbReference type="InterPro" id="IPR036236">
    <property type="entry name" value="Znf_C2H2_sf"/>
</dbReference>
<feature type="region of interest" description="Disordered" evidence="2">
    <location>
        <begin position="386"/>
        <end position="463"/>
    </location>
</feature>
<keyword evidence="1" id="KW-0863">Zinc-finger</keyword>
<dbReference type="PANTHER" id="PTHR46869:SF1">
    <property type="entry name" value="C2H2-LIKE ZINC FINGER PROTEIN"/>
    <property type="match status" value="1"/>
</dbReference>
<dbReference type="InterPro" id="IPR013087">
    <property type="entry name" value="Znf_C2H2_type"/>
</dbReference>
<name>A0ABD1NM19_9FABA</name>
<dbReference type="PANTHER" id="PTHR46869">
    <property type="entry name" value="C2H2-LIKE ZINC FINGER PROTEIN"/>
    <property type="match status" value="1"/>
</dbReference>
<feature type="compositionally biased region" description="Basic residues" evidence="2">
    <location>
        <begin position="454"/>
        <end position="463"/>
    </location>
</feature>
<keyword evidence="1" id="KW-0479">Metal-binding</keyword>
<sequence>MMSYQSMERKFVCKYCSKRFPCGKSLGGHIRTHMMSEHSHSHSYSHSVQGNEERNNAGGGMFKNDGGRKRKRDLGSGADGGGSNNNIIYGLRENPKKTTRFVHSNATLHQQQQQQLDKFCKECGKGFPSLKALCGHMACHSEKDKKRFEGFTEKQKLVMDSQSDTETSAPRRSMRMRFKTLSSSNINNNQPQSSSVSEVEQEQEEVAWCLMMLSKDSSHKGRFALVTESSDNNSVVLEAKSPSLETKVTMMMNGIGKSSTSSAYEFVEEKKKKKLQVELKHKHKDVKFKSAEIGYDSDNSDSGYFRYGPKKVDSDDSDDGFFRNEVKSSKVGYLSGFEEYDVDSRKVLSRGRSRSVEFKKFALEDWENDGGDGAARKFGSKKFKKSSYDQNLGGVSNRRMGNGYTNGGINKYESLTSERDNGSEDSAYESDENSTDTDSYPGPKAHNRNLSGQKGKKKLKTKKNKAHECPICNKIFRSGQALGGHKRSHFVGGSEENTLVIRPGAPAVPCLIDLNLPAPVDE</sequence>
<gene>
    <name evidence="4" type="ORF">Fmac_003174</name>
</gene>
<dbReference type="Proteomes" id="UP001603857">
    <property type="component" value="Unassembled WGS sequence"/>
</dbReference>
<feature type="domain" description="C2H2-type" evidence="3">
    <location>
        <begin position="118"/>
        <end position="145"/>
    </location>
</feature>
<dbReference type="PROSITE" id="PS50157">
    <property type="entry name" value="ZINC_FINGER_C2H2_2"/>
    <property type="match status" value="3"/>
</dbReference>
<evidence type="ECO:0000256" key="1">
    <source>
        <dbReference type="PROSITE-ProRule" id="PRU00042"/>
    </source>
</evidence>
<proteinExistence type="predicted"/>
<keyword evidence="1" id="KW-0862">Zinc</keyword>
<evidence type="ECO:0000313" key="5">
    <source>
        <dbReference type="Proteomes" id="UP001603857"/>
    </source>
</evidence>
<keyword evidence="5" id="KW-1185">Reference proteome</keyword>
<comment type="caution">
    <text evidence="4">The sequence shown here is derived from an EMBL/GenBank/DDBJ whole genome shotgun (WGS) entry which is preliminary data.</text>
</comment>
<dbReference type="Pfam" id="PF13912">
    <property type="entry name" value="zf-C2H2_6"/>
    <property type="match status" value="3"/>
</dbReference>
<accession>A0ABD1NM19</accession>
<evidence type="ECO:0000256" key="2">
    <source>
        <dbReference type="SAM" id="MobiDB-lite"/>
    </source>
</evidence>
<dbReference type="SMART" id="SM00355">
    <property type="entry name" value="ZnF_C2H2"/>
    <property type="match status" value="3"/>
</dbReference>
<evidence type="ECO:0000259" key="3">
    <source>
        <dbReference type="PROSITE" id="PS50157"/>
    </source>
</evidence>
<reference evidence="4 5" key="1">
    <citation type="submission" date="2024-08" db="EMBL/GenBank/DDBJ databases">
        <title>Insights into the chromosomal genome structure of Flemingia macrophylla.</title>
        <authorList>
            <person name="Ding Y."/>
            <person name="Zhao Y."/>
            <person name="Bi W."/>
            <person name="Wu M."/>
            <person name="Zhao G."/>
            <person name="Gong Y."/>
            <person name="Li W."/>
            <person name="Zhang P."/>
        </authorList>
    </citation>
    <scope>NUCLEOTIDE SEQUENCE [LARGE SCALE GENOMIC DNA]</scope>
    <source>
        <strain evidence="4">DYQJB</strain>
        <tissue evidence="4">Leaf</tissue>
    </source>
</reference>
<protein>
    <recommendedName>
        <fullName evidence="3">C2H2-type domain-containing protein</fullName>
    </recommendedName>
</protein>